<evidence type="ECO:0000256" key="2">
    <source>
        <dbReference type="SAM" id="SignalP"/>
    </source>
</evidence>
<gene>
    <name evidence="3" type="ORF">B5V51_1829</name>
</gene>
<name>A0A2A4K4H7_HELVI</name>
<dbReference type="EMBL" id="NWSH01000139">
    <property type="protein sequence ID" value="PCG79161.1"/>
    <property type="molecule type" value="Genomic_DNA"/>
</dbReference>
<protein>
    <submittedName>
        <fullName evidence="3">Uncharacterized protein</fullName>
    </submittedName>
</protein>
<feature type="chain" id="PRO_5013082304" evidence="2">
    <location>
        <begin position="18"/>
        <end position="341"/>
    </location>
</feature>
<feature type="compositionally biased region" description="Acidic residues" evidence="1">
    <location>
        <begin position="325"/>
        <end position="341"/>
    </location>
</feature>
<organism evidence="3">
    <name type="scientific">Heliothis virescens</name>
    <name type="common">Tobacco budworm moth</name>
    <dbReference type="NCBI Taxonomy" id="7102"/>
    <lineage>
        <taxon>Eukaryota</taxon>
        <taxon>Metazoa</taxon>
        <taxon>Ecdysozoa</taxon>
        <taxon>Arthropoda</taxon>
        <taxon>Hexapoda</taxon>
        <taxon>Insecta</taxon>
        <taxon>Pterygota</taxon>
        <taxon>Neoptera</taxon>
        <taxon>Endopterygota</taxon>
        <taxon>Lepidoptera</taxon>
        <taxon>Glossata</taxon>
        <taxon>Ditrysia</taxon>
        <taxon>Noctuoidea</taxon>
        <taxon>Noctuidae</taxon>
        <taxon>Heliothinae</taxon>
        <taxon>Heliothis</taxon>
    </lineage>
</organism>
<dbReference type="AlphaFoldDB" id="A0A2A4K4H7"/>
<dbReference type="InterPro" id="IPR031959">
    <property type="entry name" value="DUF4779"/>
</dbReference>
<evidence type="ECO:0000256" key="1">
    <source>
        <dbReference type="SAM" id="MobiDB-lite"/>
    </source>
</evidence>
<feature type="compositionally biased region" description="Basic and acidic residues" evidence="1">
    <location>
        <begin position="283"/>
        <end position="321"/>
    </location>
</feature>
<proteinExistence type="predicted"/>
<feature type="compositionally biased region" description="Basic and acidic residues" evidence="1">
    <location>
        <begin position="132"/>
        <end position="202"/>
    </location>
</feature>
<feature type="region of interest" description="Disordered" evidence="1">
    <location>
        <begin position="93"/>
        <end position="211"/>
    </location>
</feature>
<feature type="compositionally biased region" description="Basic and acidic residues" evidence="1">
    <location>
        <begin position="252"/>
        <end position="269"/>
    </location>
</feature>
<evidence type="ECO:0000313" key="3">
    <source>
        <dbReference type="EMBL" id="PCG79161.1"/>
    </source>
</evidence>
<feature type="compositionally biased region" description="Basic and acidic residues" evidence="1">
    <location>
        <begin position="108"/>
        <end position="122"/>
    </location>
</feature>
<reference evidence="3" key="1">
    <citation type="submission" date="2017-09" db="EMBL/GenBank/DDBJ databases">
        <title>Contemporary evolution of a Lepidopteran species, Heliothis virescens, in response to modern agricultural practices.</title>
        <authorList>
            <person name="Fritz M.L."/>
            <person name="Deyonke A.M."/>
            <person name="Papanicolaou A."/>
            <person name="Micinski S."/>
            <person name="Westbrook J."/>
            <person name="Gould F."/>
        </authorList>
    </citation>
    <scope>NUCLEOTIDE SEQUENCE [LARGE SCALE GENOMIC DNA]</scope>
    <source>
        <strain evidence="3">HvINT-</strain>
        <tissue evidence="3">Whole body</tissue>
    </source>
</reference>
<comment type="caution">
    <text evidence="3">The sequence shown here is derived from an EMBL/GenBank/DDBJ whole genome shotgun (WGS) entry which is preliminary data.</text>
</comment>
<feature type="compositionally biased region" description="Acidic residues" evidence="1">
    <location>
        <begin position="93"/>
        <end position="107"/>
    </location>
</feature>
<accession>A0A2A4K4H7</accession>
<sequence>MASSALYVLMAATVVAAVQVGFAPPAATSYIYRSDNDGPASYIQLGAPTPYHAQHDAFAAPLPLAQPKLALEAYDLAPLPLPYVAAKPIVVEDAEEDDDDDDSEESDEYIHGGDVAGHDGHGFAKGGGSDYGEEHHAAHGEKGTKGFKSEGHHAKGESGHYGKEHDEGYHKEAKGGEKKHHDEASAHGKHYEGGESYKGGDHGHKKHFSKGEEVTGYHKVFNKDEFKKDHDFYDVADNSGHFNKHGYQKGHHGSETGAHKEGGHHDSAFDKGGFGKAGFHAKGHVEDADAGHSAESRHESHGHHEEDYGKKGGSAHGKEYAYADSDGDDYDDDDSHYDDKE</sequence>
<dbReference type="Pfam" id="PF16009">
    <property type="entry name" value="DUF4779"/>
    <property type="match status" value="1"/>
</dbReference>
<feature type="region of interest" description="Disordered" evidence="1">
    <location>
        <begin position="243"/>
        <end position="341"/>
    </location>
</feature>
<keyword evidence="2" id="KW-0732">Signal</keyword>
<feature type="signal peptide" evidence="2">
    <location>
        <begin position="1"/>
        <end position="17"/>
    </location>
</feature>